<keyword evidence="8" id="KW-1267">Proteomics identification</keyword>
<proteinExistence type="evidence at protein level"/>
<dbReference type="PANTHER" id="PTHR11818">
    <property type="entry name" value="BETA/GAMMA CRYSTALLIN"/>
    <property type="match status" value="1"/>
</dbReference>
<comment type="similarity">
    <text evidence="2">Belongs to the beta/gamma-crystallin family.</text>
</comment>
<sequence length="467" mass="55558">MGKIIFYEDRNFGGRYHECMSDCADLHSYFNRCHSIRVESGCFMVYDRTNFMGRQYFLRRGEYPDYMCTMGMNDCVRSCRMIPVHRGAFRMRLYERQGMGGRMMELEDDCPNLMDRFNMSDFHSCHVMDGHWLIYEQPNYTGRHFYLRPVFIQTNIKKKDCYNLVRLSLVQIIFYEDKNFKGHQYECSGDCSDMLCYLSCCNSIMVESGCFMIYEQPHYKGQQFLVRKGEYPEFDSWLGKNDCICSCHEIPMTQGSSHEVKLFERMEYGGQMMALVDDCPNVMNVFQTNHIFSCKIIFYEDRNFQGRYHECNSDCADLHPYFTQCNSIRVENGCFMVYEHPNYMGQQYFLRKGEYSDCQRMIGFNNCIRSCRMIPMYTGNYRMRLYDRADMGGQMVELTEDCPNIMDRFHTSDIHSCHVMDGHWLLYEQPNYRGRMYYLGPGEYRKYSDWGGTAPRIGSLRRITSFN</sequence>
<feature type="domain" description="Beta/gamma crystallin 'Greek key'" evidence="5">
    <location>
        <begin position="209"/>
        <end position="251"/>
    </location>
</feature>
<dbReference type="AlphaFoldDB" id="A0A498MD02"/>
<dbReference type="FunFam" id="2.60.20.10:FF:000001">
    <property type="entry name" value="Crystallin gamma S"/>
    <property type="match status" value="2"/>
</dbReference>
<evidence type="ECO:0000256" key="2">
    <source>
        <dbReference type="ARBA" id="ARBA00009646"/>
    </source>
</evidence>
<keyword evidence="4" id="KW-0677">Repeat</keyword>
<dbReference type="InterPro" id="IPR050252">
    <property type="entry name" value="Beta/Gamma-Crystallin"/>
</dbReference>
<evidence type="ECO:0000256" key="4">
    <source>
        <dbReference type="ARBA" id="ARBA00022737"/>
    </source>
</evidence>
<dbReference type="SMART" id="SM00247">
    <property type="entry name" value="XTALbg"/>
    <property type="match status" value="5"/>
</dbReference>
<dbReference type="Proteomes" id="UP000290572">
    <property type="component" value="Unassembled WGS sequence"/>
</dbReference>
<feature type="domain" description="Beta/gamma crystallin 'Greek key'" evidence="5">
    <location>
        <begin position="130"/>
        <end position="174"/>
    </location>
</feature>
<dbReference type="PRINTS" id="PR01367">
    <property type="entry name" value="BGCRYSTALLIN"/>
</dbReference>
<feature type="domain" description="Beta/gamma crystallin 'Greek key'" evidence="5">
    <location>
        <begin position="41"/>
        <end position="83"/>
    </location>
</feature>
<evidence type="ECO:0000313" key="6">
    <source>
        <dbReference type="EMBL" id="RXN18110.1"/>
    </source>
</evidence>
<feature type="domain" description="Beta/gamma crystallin 'Greek key'" evidence="5">
    <location>
        <begin position="422"/>
        <end position="464"/>
    </location>
</feature>
<evidence type="ECO:0007829" key="8">
    <source>
        <dbReference type="PeptideAtlas" id="A0A498MD02"/>
    </source>
</evidence>
<keyword evidence="7" id="KW-1185">Reference proteome</keyword>
<dbReference type="FunFam" id="2.60.20.10:FF:000003">
    <property type="entry name" value="Crystallin gamma S"/>
    <property type="match status" value="2"/>
</dbReference>
<evidence type="ECO:0000256" key="1">
    <source>
        <dbReference type="ARBA" id="ARBA00003689"/>
    </source>
</evidence>
<evidence type="ECO:0000313" key="7">
    <source>
        <dbReference type="Proteomes" id="UP000290572"/>
    </source>
</evidence>
<evidence type="ECO:0000256" key="3">
    <source>
        <dbReference type="ARBA" id="ARBA00022613"/>
    </source>
</evidence>
<reference evidence="6 7" key="1">
    <citation type="submission" date="2018-03" db="EMBL/GenBank/DDBJ databases">
        <title>Draft genome sequence of Rohu Carp (Labeo rohita).</title>
        <authorList>
            <person name="Das P."/>
            <person name="Kushwaha B."/>
            <person name="Joshi C.G."/>
            <person name="Kumar D."/>
            <person name="Nagpure N.S."/>
            <person name="Sahoo L."/>
            <person name="Das S.P."/>
            <person name="Bit A."/>
            <person name="Patnaik S."/>
            <person name="Meher P.K."/>
            <person name="Jayasankar P."/>
            <person name="Koringa P.G."/>
            <person name="Patel N.V."/>
            <person name="Hinsu A.T."/>
            <person name="Kumar R."/>
            <person name="Pandey M."/>
            <person name="Agarwal S."/>
            <person name="Srivastava S."/>
            <person name="Singh M."/>
            <person name="Iquebal M.A."/>
            <person name="Jaiswal S."/>
            <person name="Angadi U.B."/>
            <person name="Kumar N."/>
            <person name="Raza M."/>
            <person name="Shah T.M."/>
            <person name="Rai A."/>
            <person name="Jena J.K."/>
        </authorList>
    </citation>
    <scope>NUCLEOTIDE SEQUENCE [LARGE SCALE GENOMIC DNA]</scope>
    <source>
        <strain evidence="6">DASCIFA01</strain>
        <tissue evidence="6">Testis</tissue>
    </source>
</reference>
<comment type="function">
    <text evidence="1">Crystallins are the dominant structural components of the vertebrate eye lens.</text>
</comment>
<dbReference type="Gene3D" id="2.60.20.10">
    <property type="entry name" value="Crystallins"/>
    <property type="match status" value="5"/>
</dbReference>
<keyword evidence="3" id="KW-0273">Eye lens protein</keyword>
<dbReference type="STRING" id="84645.A0A498MD02"/>
<dbReference type="PROSITE" id="PS50915">
    <property type="entry name" value="CRYSTALLIN_BETA_GAMMA"/>
    <property type="match status" value="7"/>
</dbReference>
<dbReference type="PANTHER" id="PTHR11818:SF129">
    <property type="entry name" value="CRYSTALLIN, GAMMA M6-RELATED"/>
    <property type="match status" value="1"/>
</dbReference>
<dbReference type="InterPro" id="IPR011024">
    <property type="entry name" value="G_crystallin-like"/>
</dbReference>
<name>A0A498MD02_LABRO</name>
<comment type="caution">
    <text evidence="6">The sequence shown here is derived from an EMBL/GenBank/DDBJ whole genome shotgun (WGS) entry which is preliminary data.</text>
</comment>
<dbReference type="GO" id="GO:0002088">
    <property type="term" value="P:lens development in camera-type eye"/>
    <property type="evidence" value="ECO:0007669"/>
    <property type="project" value="TreeGrafter"/>
</dbReference>
<feature type="domain" description="Beta/gamma crystallin 'Greek key'" evidence="5">
    <location>
        <begin position="294"/>
        <end position="332"/>
    </location>
</feature>
<dbReference type="SUPFAM" id="SSF49695">
    <property type="entry name" value="gamma-Crystallin-like"/>
    <property type="match status" value="3"/>
</dbReference>
<dbReference type="Pfam" id="PF00030">
    <property type="entry name" value="Crystall"/>
    <property type="match status" value="5"/>
</dbReference>
<dbReference type="GO" id="GO:0007601">
    <property type="term" value="P:visual perception"/>
    <property type="evidence" value="ECO:0007669"/>
    <property type="project" value="TreeGrafter"/>
</dbReference>
<dbReference type="EMBL" id="QBIY01012725">
    <property type="protein sequence ID" value="RXN18110.1"/>
    <property type="molecule type" value="Genomic_DNA"/>
</dbReference>
<accession>A0A498MD02</accession>
<dbReference type="GO" id="GO:0005212">
    <property type="term" value="F:structural constituent of eye lens"/>
    <property type="evidence" value="ECO:0007669"/>
    <property type="project" value="UniProtKB-KW"/>
</dbReference>
<evidence type="ECO:0000259" key="5">
    <source>
        <dbReference type="PROSITE" id="PS50915"/>
    </source>
</evidence>
<dbReference type="FunFam" id="2.60.20.10:FF:000020">
    <property type="match status" value="1"/>
</dbReference>
<organism evidence="6 7">
    <name type="scientific">Labeo rohita</name>
    <name type="common">Indian major carp</name>
    <name type="synonym">Cyprinus rohita</name>
    <dbReference type="NCBI Taxonomy" id="84645"/>
    <lineage>
        <taxon>Eukaryota</taxon>
        <taxon>Metazoa</taxon>
        <taxon>Chordata</taxon>
        <taxon>Craniata</taxon>
        <taxon>Vertebrata</taxon>
        <taxon>Euteleostomi</taxon>
        <taxon>Actinopterygii</taxon>
        <taxon>Neopterygii</taxon>
        <taxon>Teleostei</taxon>
        <taxon>Ostariophysi</taxon>
        <taxon>Cypriniformes</taxon>
        <taxon>Cyprinidae</taxon>
        <taxon>Labeoninae</taxon>
        <taxon>Labeonini</taxon>
        <taxon>Labeo</taxon>
    </lineage>
</organism>
<feature type="domain" description="Beta/gamma crystallin 'Greek key'" evidence="5">
    <location>
        <begin position="333"/>
        <end position="375"/>
    </location>
</feature>
<dbReference type="InterPro" id="IPR001064">
    <property type="entry name" value="Beta/gamma_crystallin"/>
</dbReference>
<gene>
    <name evidence="6" type="ORF">ROHU_007820</name>
</gene>
<feature type="domain" description="Beta/gamma crystallin 'Greek key'" evidence="5">
    <location>
        <begin position="2"/>
        <end position="40"/>
    </location>
</feature>
<protein>
    <submittedName>
        <fullName evidence="6">Gamma-crystallin M2-like protein</fullName>
    </submittedName>
</protein>